<comment type="caution">
    <text evidence="1">The sequence shown here is derived from an EMBL/GenBank/DDBJ whole genome shotgun (WGS) entry which is preliminary data.</text>
</comment>
<gene>
    <name evidence="1" type="ORF">AFUS01_LOCUS45056</name>
</gene>
<evidence type="ECO:0000313" key="2">
    <source>
        <dbReference type="Proteomes" id="UP000708208"/>
    </source>
</evidence>
<reference evidence="1" key="1">
    <citation type="submission" date="2021-06" db="EMBL/GenBank/DDBJ databases">
        <authorList>
            <person name="Hodson N. C."/>
            <person name="Mongue J. A."/>
            <person name="Jaron S. K."/>
        </authorList>
    </citation>
    <scope>NUCLEOTIDE SEQUENCE</scope>
</reference>
<protein>
    <submittedName>
        <fullName evidence="1">Uncharacterized protein</fullName>
    </submittedName>
</protein>
<proteinExistence type="predicted"/>
<evidence type="ECO:0000313" key="1">
    <source>
        <dbReference type="EMBL" id="CAG7835720.1"/>
    </source>
</evidence>
<sequence length="88" mass="10429">MRLHIVAHLQSHLRANCCVETTYILLQHRKMNFRLRTSIVDKHHAFVSFVEGSIFLLNPNILVKLFISVVQRWSELSRKYEEMSFSTL</sequence>
<dbReference type="AlphaFoldDB" id="A0A8J2LM14"/>
<organism evidence="1 2">
    <name type="scientific">Allacma fusca</name>
    <dbReference type="NCBI Taxonomy" id="39272"/>
    <lineage>
        <taxon>Eukaryota</taxon>
        <taxon>Metazoa</taxon>
        <taxon>Ecdysozoa</taxon>
        <taxon>Arthropoda</taxon>
        <taxon>Hexapoda</taxon>
        <taxon>Collembola</taxon>
        <taxon>Symphypleona</taxon>
        <taxon>Sminthuridae</taxon>
        <taxon>Allacma</taxon>
    </lineage>
</organism>
<accession>A0A8J2LM14</accession>
<dbReference type="Proteomes" id="UP000708208">
    <property type="component" value="Unassembled WGS sequence"/>
</dbReference>
<keyword evidence="2" id="KW-1185">Reference proteome</keyword>
<name>A0A8J2LM14_9HEXA</name>
<dbReference type="EMBL" id="CAJVCH010570736">
    <property type="protein sequence ID" value="CAG7835720.1"/>
    <property type="molecule type" value="Genomic_DNA"/>
</dbReference>